<keyword evidence="2" id="KW-1133">Transmembrane helix</keyword>
<dbReference type="InParanoid" id="A0A1S3JJ63"/>
<feature type="transmembrane region" description="Helical" evidence="2">
    <location>
        <begin position="119"/>
        <end position="137"/>
    </location>
</feature>
<dbReference type="Proteomes" id="UP000085678">
    <property type="component" value="Unplaced"/>
</dbReference>
<dbReference type="RefSeq" id="XP_013410418.1">
    <property type="nucleotide sequence ID" value="XM_013554964.1"/>
</dbReference>
<sequence length="196" mass="21674">MAMEMGSKSSQVQLQMEHGDNRDADESTRRIAKALKTLFFLAMLQVLAGFAHILAGSVMYVFISSTDIRGLSLFPFSSWIPFWAGVMSISAGFIGIYASRQTPLITNVCMKRWVFNHNIQSSICNSMSVMALIWAIVGMTKCGNGLTCNTATTVAIAMTLVMATFQAIVNSTSYGAYFFNRQTYGMSKSWCKPYEN</sequence>
<feature type="transmembrane region" description="Helical" evidence="2">
    <location>
        <begin position="38"/>
        <end position="63"/>
    </location>
</feature>
<dbReference type="GeneID" id="106173737"/>
<proteinExistence type="predicted"/>
<keyword evidence="3" id="KW-1185">Reference proteome</keyword>
<feature type="region of interest" description="Disordered" evidence="1">
    <location>
        <begin position="1"/>
        <end position="25"/>
    </location>
</feature>
<evidence type="ECO:0000313" key="3">
    <source>
        <dbReference type="Proteomes" id="UP000085678"/>
    </source>
</evidence>
<reference evidence="4" key="1">
    <citation type="submission" date="2025-08" db="UniProtKB">
        <authorList>
            <consortium name="RefSeq"/>
        </authorList>
    </citation>
    <scope>IDENTIFICATION</scope>
    <source>
        <tissue evidence="4">Gonads</tissue>
    </source>
</reference>
<dbReference type="KEGG" id="lak:106173737"/>
<evidence type="ECO:0000256" key="2">
    <source>
        <dbReference type="SAM" id="Phobius"/>
    </source>
</evidence>
<organism evidence="3 4">
    <name type="scientific">Lingula anatina</name>
    <name type="common">Brachiopod</name>
    <name type="synonym">Lingula unguis</name>
    <dbReference type="NCBI Taxonomy" id="7574"/>
    <lineage>
        <taxon>Eukaryota</taxon>
        <taxon>Metazoa</taxon>
        <taxon>Spiralia</taxon>
        <taxon>Lophotrochozoa</taxon>
        <taxon>Brachiopoda</taxon>
        <taxon>Linguliformea</taxon>
        <taxon>Lingulata</taxon>
        <taxon>Lingulida</taxon>
        <taxon>Linguloidea</taxon>
        <taxon>Lingulidae</taxon>
        <taxon>Lingula</taxon>
    </lineage>
</organism>
<evidence type="ECO:0000313" key="4">
    <source>
        <dbReference type="RefSeq" id="XP_013410418.1"/>
    </source>
</evidence>
<dbReference type="AlphaFoldDB" id="A0A1S3JJ63"/>
<keyword evidence="2" id="KW-0812">Transmembrane</keyword>
<keyword evidence="2" id="KW-0472">Membrane</keyword>
<protein>
    <submittedName>
        <fullName evidence="4">Uncharacterized protein LOC106173737 isoform X1</fullName>
    </submittedName>
</protein>
<feature type="transmembrane region" description="Helical" evidence="2">
    <location>
        <begin position="78"/>
        <end position="98"/>
    </location>
</feature>
<accession>A0A1S3JJ63</accession>
<feature type="transmembrane region" description="Helical" evidence="2">
    <location>
        <begin position="157"/>
        <end position="179"/>
    </location>
</feature>
<gene>
    <name evidence="4" type="primary">LOC106173737</name>
</gene>
<evidence type="ECO:0000256" key="1">
    <source>
        <dbReference type="SAM" id="MobiDB-lite"/>
    </source>
</evidence>
<name>A0A1S3JJ63_LINAN</name>